<dbReference type="EC" id="2.7.4.27" evidence="5"/>
<dbReference type="HAMAP" id="MF_00921">
    <property type="entry name" value="PDRP"/>
    <property type="match status" value="1"/>
</dbReference>
<dbReference type="PANTHER" id="PTHR31756:SF3">
    <property type="entry name" value="PYRUVATE, PHOSPHATE DIKINASE REGULATORY PROTEIN 1, CHLOROPLASTIC"/>
    <property type="match status" value="1"/>
</dbReference>
<evidence type="ECO:0000256" key="3">
    <source>
        <dbReference type="ARBA" id="ARBA00022741"/>
    </source>
</evidence>
<dbReference type="EMBL" id="JAGGKS010000011">
    <property type="protein sequence ID" value="MBP1927231.1"/>
    <property type="molecule type" value="Genomic_DNA"/>
</dbReference>
<dbReference type="NCBIfam" id="NF003742">
    <property type="entry name" value="PRK05339.1"/>
    <property type="match status" value="1"/>
</dbReference>
<keyword evidence="1 5" id="KW-0723">Serine/threonine-protein kinase</keyword>
<comment type="function">
    <text evidence="5">Bifunctional serine/threonine kinase and phosphorylase involved in the regulation of the pyruvate, phosphate dikinase (PPDK) by catalyzing its phosphorylation/dephosphorylation.</text>
</comment>
<evidence type="ECO:0000313" key="7">
    <source>
        <dbReference type="Proteomes" id="UP001519342"/>
    </source>
</evidence>
<comment type="caution">
    <text evidence="6">The sequence shown here is derived from an EMBL/GenBank/DDBJ whole genome shotgun (WGS) entry which is preliminary data.</text>
</comment>
<organism evidence="6 7">
    <name type="scientific">Sedimentibacter acidaminivorans</name>
    <dbReference type="NCBI Taxonomy" id="913099"/>
    <lineage>
        <taxon>Bacteria</taxon>
        <taxon>Bacillati</taxon>
        <taxon>Bacillota</taxon>
        <taxon>Tissierellia</taxon>
        <taxon>Sedimentibacter</taxon>
    </lineage>
</organism>
<proteinExistence type="inferred from homology"/>
<comment type="catalytic activity">
    <reaction evidence="5">
        <text>N(tele)-phospho-L-histidyl/L-threonyl-[pyruvate, phosphate dikinase] + ADP = N(tele)-phospho-L-histidyl/O-phospho-L-threonyl-[pyruvate, phosphate dikinase] + AMP + H(+)</text>
        <dbReference type="Rhea" id="RHEA:43692"/>
        <dbReference type="Rhea" id="RHEA-COMP:10650"/>
        <dbReference type="Rhea" id="RHEA-COMP:10651"/>
        <dbReference type="ChEBI" id="CHEBI:15378"/>
        <dbReference type="ChEBI" id="CHEBI:30013"/>
        <dbReference type="ChEBI" id="CHEBI:61977"/>
        <dbReference type="ChEBI" id="CHEBI:83586"/>
        <dbReference type="ChEBI" id="CHEBI:456215"/>
        <dbReference type="ChEBI" id="CHEBI:456216"/>
        <dbReference type="EC" id="2.7.11.32"/>
    </reaction>
</comment>
<dbReference type="Pfam" id="PF03618">
    <property type="entry name" value="Kinase-PPPase"/>
    <property type="match status" value="1"/>
</dbReference>
<reference evidence="6 7" key="1">
    <citation type="submission" date="2021-03" db="EMBL/GenBank/DDBJ databases">
        <title>Genomic Encyclopedia of Type Strains, Phase IV (KMG-IV): sequencing the most valuable type-strain genomes for metagenomic binning, comparative biology and taxonomic classification.</title>
        <authorList>
            <person name="Goeker M."/>
        </authorList>
    </citation>
    <scope>NUCLEOTIDE SEQUENCE [LARGE SCALE GENOMIC DNA]</scope>
    <source>
        <strain evidence="6 7">DSM 24004</strain>
    </source>
</reference>
<keyword evidence="4 5" id="KW-0418">Kinase</keyword>
<feature type="binding site" evidence="5">
    <location>
        <begin position="151"/>
        <end position="158"/>
    </location>
    <ligand>
        <name>ADP</name>
        <dbReference type="ChEBI" id="CHEBI:456216"/>
    </ligand>
</feature>
<dbReference type="InterPro" id="IPR005177">
    <property type="entry name" value="Kinase-pyrophosphorylase"/>
</dbReference>
<gene>
    <name evidence="6" type="ORF">J2Z76_003128</name>
</gene>
<keyword evidence="7" id="KW-1185">Reference proteome</keyword>
<keyword evidence="2 5" id="KW-0808">Transferase</keyword>
<comment type="similarity">
    <text evidence="5">Belongs to the pyruvate, phosphate/water dikinase regulatory protein family. PDRP subfamily.</text>
</comment>
<evidence type="ECO:0000313" key="6">
    <source>
        <dbReference type="EMBL" id="MBP1927231.1"/>
    </source>
</evidence>
<dbReference type="Proteomes" id="UP001519342">
    <property type="component" value="Unassembled WGS sequence"/>
</dbReference>
<evidence type="ECO:0000256" key="4">
    <source>
        <dbReference type="ARBA" id="ARBA00022777"/>
    </source>
</evidence>
<comment type="catalytic activity">
    <reaction evidence="5">
        <text>N(tele)-phospho-L-histidyl/O-phospho-L-threonyl-[pyruvate, phosphate dikinase] + phosphate + H(+) = N(tele)-phospho-L-histidyl/L-threonyl-[pyruvate, phosphate dikinase] + diphosphate</text>
        <dbReference type="Rhea" id="RHEA:43696"/>
        <dbReference type="Rhea" id="RHEA-COMP:10650"/>
        <dbReference type="Rhea" id="RHEA-COMP:10651"/>
        <dbReference type="ChEBI" id="CHEBI:15378"/>
        <dbReference type="ChEBI" id="CHEBI:30013"/>
        <dbReference type="ChEBI" id="CHEBI:33019"/>
        <dbReference type="ChEBI" id="CHEBI:43474"/>
        <dbReference type="ChEBI" id="CHEBI:61977"/>
        <dbReference type="ChEBI" id="CHEBI:83586"/>
        <dbReference type="EC" id="2.7.4.27"/>
    </reaction>
</comment>
<dbReference type="InterPro" id="IPR026565">
    <property type="entry name" value="PPDK_reg"/>
</dbReference>
<evidence type="ECO:0000256" key="1">
    <source>
        <dbReference type="ARBA" id="ARBA00022527"/>
    </source>
</evidence>
<evidence type="ECO:0000256" key="5">
    <source>
        <dbReference type="HAMAP-Rule" id="MF_00921"/>
    </source>
</evidence>
<protein>
    <recommendedName>
        <fullName evidence="5">Putative pyruvate, phosphate dikinase regulatory protein</fullName>
        <shortName evidence="5">PPDK regulatory protein</shortName>
        <ecNumber evidence="5">2.7.11.32</ecNumber>
        <ecNumber evidence="5">2.7.4.27</ecNumber>
    </recommendedName>
</protein>
<keyword evidence="3 5" id="KW-0547">Nucleotide-binding</keyword>
<evidence type="ECO:0000256" key="2">
    <source>
        <dbReference type="ARBA" id="ARBA00022679"/>
    </source>
</evidence>
<dbReference type="EC" id="2.7.11.32" evidence="5"/>
<accession>A0ABS4GHQ6</accession>
<name>A0ABS4GHQ6_9FIRM</name>
<sequence length="272" mass="30716">MTEKTHIYVLSDSIGETAELLAKAASIQFDQYLIGEIHKYSFVSEKYQFDEIIDKASTHNSMIVYTLVKSESREYLASQSAKRNVVAIDALGPIIKVLAYLSKSEPKREVGLNRKLNDEYFEKVESVEFAVKYDDGKDPRGILKADIVLLGISRTSKTPLSMYLAYRNYKVANIPLVPEVAPPKELFQISSKKIIGLTNDPEKLNTIRIERLKDMGMKSNSTYANMDRILSELDYAHQLFTKLRCPIINVSAKAIEETASIITSIVSNDNDY</sequence>
<dbReference type="PANTHER" id="PTHR31756">
    <property type="entry name" value="PYRUVATE, PHOSPHATE DIKINASE REGULATORY PROTEIN 1, CHLOROPLASTIC"/>
    <property type="match status" value="1"/>
</dbReference>